<evidence type="ECO:0000313" key="7">
    <source>
        <dbReference type="Proteomes" id="UP000028725"/>
    </source>
</evidence>
<comment type="similarity">
    <text evidence="1">Belongs to the 'GDXG' lipolytic enzyme family.</text>
</comment>
<dbReference type="EMBL" id="JMCB01000008">
    <property type="protein sequence ID" value="KFE67299.1"/>
    <property type="molecule type" value="Genomic_DNA"/>
</dbReference>
<dbReference type="Pfam" id="PF07859">
    <property type="entry name" value="Abhydrolase_3"/>
    <property type="match status" value="1"/>
</dbReference>
<feature type="active site" evidence="3">
    <location>
        <position position="142"/>
    </location>
</feature>
<dbReference type="InterPro" id="IPR050300">
    <property type="entry name" value="GDXG_lipolytic_enzyme"/>
</dbReference>
<proteinExistence type="inferred from homology"/>
<evidence type="ECO:0000313" key="5">
    <source>
        <dbReference type="EMBL" id="KFE67299.1"/>
    </source>
</evidence>
<dbReference type="STRING" id="394096.DB31_8652"/>
<dbReference type="PANTHER" id="PTHR48081">
    <property type="entry name" value="AB HYDROLASE SUPERFAMILY PROTEIN C4A8.06C"/>
    <property type="match status" value="1"/>
</dbReference>
<keyword evidence="7" id="KW-1185">Reference proteome</keyword>
<evidence type="ECO:0000256" key="2">
    <source>
        <dbReference type="ARBA" id="ARBA00022801"/>
    </source>
</evidence>
<dbReference type="InterPro" id="IPR013094">
    <property type="entry name" value="AB_hydrolase_3"/>
</dbReference>
<reference evidence="5 7" key="1">
    <citation type="submission" date="2014-04" db="EMBL/GenBank/DDBJ databases">
        <title>Genome assembly of Hyalangium minutum DSM 14724.</title>
        <authorList>
            <person name="Sharma G."/>
            <person name="Subramanian S."/>
        </authorList>
    </citation>
    <scope>NUCLEOTIDE SEQUENCE [LARGE SCALE GENOMIC DNA]</scope>
    <source>
        <strain evidence="5 7">DSM 14724</strain>
    </source>
</reference>
<feature type="domain" description="Alpha/beta hydrolase fold-3" evidence="4">
    <location>
        <begin position="64"/>
        <end position="269"/>
    </location>
</feature>
<dbReference type="PROSITE" id="PS01174">
    <property type="entry name" value="LIPASE_GDXG_SER"/>
    <property type="match status" value="1"/>
</dbReference>
<accession>A0A085WHY6</accession>
<evidence type="ECO:0000313" key="6">
    <source>
        <dbReference type="EMBL" id="KFE67386.1"/>
    </source>
</evidence>
<protein>
    <submittedName>
        <fullName evidence="5">Alpha/beta hydrolase domain protein</fullName>
    </submittedName>
    <submittedName>
        <fullName evidence="6">Esterase/lipase</fullName>
    </submittedName>
</protein>
<dbReference type="EMBL" id="JMCB01000008">
    <property type="protein sequence ID" value="KFE67386.1"/>
    <property type="molecule type" value="Genomic_DNA"/>
</dbReference>
<dbReference type="PANTHER" id="PTHR48081:SF8">
    <property type="entry name" value="ALPHA_BETA HYDROLASE FOLD-3 DOMAIN-CONTAINING PROTEIN-RELATED"/>
    <property type="match status" value="1"/>
</dbReference>
<organism evidence="5 7">
    <name type="scientific">Hyalangium minutum</name>
    <dbReference type="NCBI Taxonomy" id="394096"/>
    <lineage>
        <taxon>Bacteria</taxon>
        <taxon>Pseudomonadati</taxon>
        <taxon>Myxococcota</taxon>
        <taxon>Myxococcia</taxon>
        <taxon>Myxococcales</taxon>
        <taxon>Cystobacterineae</taxon>
        <taxon>Archangiaceae</taxon>
        <taxon>Hyalangium</taxon>
    </lineage>
</organism>
<sequence>MVAGAPPLDTQTPEENRAGVRAVLPLTGAPTALADVTDTTLPGPGGAIPVRVYRPSNASQLPVVAYFHGGGWLLGDLDSHDSTCRDIARYAEAVVVAVHYRLAPENPFPAAYEDCLAVTKALLDDSAGLGTDRTRVAIAGDSAGGNLAAGIAQALRGSSPGLVHQVLIYPLMDARLHPTGSSTQFSEGHFLSRRDLEYFVNTYAGAADRQDWRLSPGLAKDLSGLPAATVLTAECDPLRDDGESYAAALRSASVPVEYRCFEGQVHPFVMLGGIIDAANEARRLIGEQLRQSFARAP</sequence>
<evidence type="ECO:0000259" key="4">
    <source>
        <dbReference type="Pfam" id="PF07859"/>
    </source>
</evidence>
<dbReference type="FunFam" id="3.40.50.1820:FF:000089">
    <property type="entry name" value="Alpha/beta hydrolase"/>
    <property type="match status" value="1"/>
</dbReference>
<dbReference type="Proteomes" id="UP000028725">
    <property type="component" value="Unassembled WGS sequence"/>
</dbReference>
<dbReference type="InterPro" id="IPR033140">
    <property type="entry name" value="Lipase_GDXG_put_SER_AS"/>
</dbReference>
<keyword evidence="2 5" id="KW-0378">Hydrolase</keyword>
<dbReference type="RefSeq" id="WP_205628551.1">
    <property type="nucleotide sequence ID" value="NZ_JMCB01000008.1"/>
</dbReference>
<dbReference type="GO" id="GO:0016787">
    <property type="term" value="F:hydrolase activity"/>
    <property type="evidence" value="ECO:0007669"/>
    <property type="project" value="UniProtKB-KW"/>
</dbReference>
<dbReference type="AlphaFoldDB" id="A0A085WHY6"/>
<name>A0A085WHY6_9BACT</name>
<dbReference type="InterPro" id="IPR029058">
    <property type="entry name" value="AB_hydrolase_fold"/>
</dbReference>
<dbReference type="Gene3D" id="3.40.50.1820">
    <property type="entry name" value="alpha/beta hydrolase"/>
    <property type="match status" value="1"/>
</dbReference>
<dbReference type="PATRIC" id="fig|394096.3.peg.4690"/>
<dbReference type="SUPFAM" id="SSF53474">
    <property type="entry name" value="alpha/beta-Hydrolases"/>
    <property type="match status" value="1"/>
</dbReference>
<gene>
    <name evidence="5" type="ORF">DB31_8652</name>
    <name evidence="6" type="ORF">DB31_8739</name>
</gene>
<evidence type="ECO:0000256" key="3">
    <source>
        <dbReference type="PROSITE-ProRule" id="PRU10038"/>
    </source>
</evidence>
<evidence type="ECO:0000256" key="1">
    <source>
        <dbReference type="ARBA" id="ARBA00010515"/>
    </source>
</evidence>
<comment type="caution">
    <text evidence="5">The sequence shown here is derived from an EMBL/GenBank/DDBJ whole genome shotgun (WGS) entry which is preliminary data.</text>
</comment>